<name>A0AAW6UD28_PRORE</name>
<evidence type="ECO:0000313" key="2">
    <source>
        <dbReference type="Proteomes" id="UP001159001"/>
    </source>
</evidence>
<evidence type="ECO:0008006" key="3">
    <source>
        <dbReference type="Google" id="ProtNLM"/>
    </source>
</evidence>
<proteinExistence type="predicted"/>
<comment type="caution">
    <text evidence="1">The sequence shown here is derived from an EMBL/GenBank/DDBJ whole genome shotgun (WGS) entry which is preliminary data.</text>
</comment>
<reference evidence="1" key="1">
    <citation type="submission" date="2022-10" db="EMBL/GenBank/DDBJ databases">
        <title>Bacterial isolates recovered from the One Health project in Brazil.</title>
        <authorList>
            <person name="Valiatti T.B."/>
            <person name="Santos F."/>
            <person name="Cayo R."/>
            <person name="Gales A.C."/>
        </authorList>
    </citation>
    <scope>NUCLEOTIDE SEQUENCE</scope>
    <source>
        <strain evidence="1">PVR188</strain>
    </source>
</reference>
<organism evidence="1 2">
    <name type="scientific">Providencia rettgeri</name>
    <dbReference type="NCBI Taxonomy" id="587"/>
    <lineage>
        <taxon>Bacteria</taxon>
        <taxon>Pseudomonadati</taxon>
        <taxon>Pseudomonadota</taxon>
        <taxon>Gammaproteobacteria</taxon>
        <taxon>Enterobacterales</taxon>
        <taxon>Morganellaceae</taxon>
        <taxon>Providencia</taxon>
    </lineage>
</organism>
<dbReference type="AlphaFoldDB" id="A0AAW6UD28"/>
<evidence type="ECO:0000313" key="1">
    <source>
        <dbReference type="EMBL" id="MDI9091992.1"/>
    </source>
</evidence>
<sequence>MEKCLEVNSIREGVYLLWRLKYTEEAQQFAFNTTKNTQDINDRINTLIDEKLTQQDGDAQIIRDALRFLHLFRRRQIDESQLTWLKRSPQASLYVWLGLIQEHIVIHGHERFLPRKRYDRKRRIRLAYDRLASVIPNCAEDTYHAALSLLDILPYRLEEKNRWVSRLRQDYFNHHLKYQADFAWLDNTEATHIHWVMDQFAQHRYLLRPFRGINLPLDLQSLAVPLFYSLWDEHPDTKALFLTALRKRYANMKHRQKVADKSPINIRVSENSKKTLLKLEKQFNRSRAEVIEYLIEKAWAERNTKI</sequence>
<gene>
    <name evidence="1" type="ORF">OGX73_05075</name>
</gene>
<accession>A0AAW6UD28</accession>
<dbReference type="Proteomes" id="UP001159001">
    <property type="component" value="Unassembled WGS sequence"/>
</dbReference>
<dbReference type="RefSeq" id="WP_283026767.1">
    <property type="nucleotide sequence ID" value="NZ_JAOWIN010000002.1"/>
</dbReference>
<dbReference type="EMBL" id="JAOWIN010000002">
    <property type="protein sequence ID" value="MDI9091992.1"/>
    <property type="molecule type" value="Genomic_DNA"/>
</dbReference>
<protein>
    <recommendedName>
        <fullName evidence="3">Replication initiation protein</fullName>
    </recommendedName>
</protein>